<proteinExistence type="predicted"/>
<dbReference type="PANTHER" id="PTHR47590">
    <property type="entry name" value="F-BOX/KELCH-REPEAT PROTEIN SKIP25"/>
    <property type="match status" value="1"/>
</dbReference>
<evidence type="ECO:0000313" key="1">
    <source>
        <dbReference type="EMBL" id="KAK4741271.1"/>
    </source>
</evidence>
<evidence type="ECO:0000313" key="2">
    <source>
        <dbReference type="Proteomes" id="UP001345219"/>
    </source>
</evidence>
<dbReference type="InterPro" id="IPR015915">
    <property type="entry name" value="Kelch-typ_b-propeller"/>
</dbReference>
<keyword evidence="2" id="KW-1185">Reference proteome</keyword>
<dbReference type="Proteomes" id="UP001345219">
    <property type="component" value="Chromosome 19"/>
</dbReference>
<accession>A0AAN7GDK1</accession>
<protein>
    <recommendedName>
        <fullName evidence="3">F-box/kelch-repeat protein SKIP25</fullName>
    </recommendedName>
</protein>
<gene>
    <name evidence="1" type="ORF">SAY87_024859</name>
</gene>
<reference evidence="1 2" key="1">
    <citation type="journal article" date="2023" name="Hortic Res">
        <title>Pangenome of water caltrop reveals structural variations and asymmetric subgenome divergence after allopolyploidization.</title>
        <authorList>
            <person name="Zhang X."/>
            <person name="Chen Y."/>
            <person name="Wang L."/>
            <person name="Yuan Y."/>
            <person name="Fang M."/>
            <person name="Shi L."/>
            <person name="Lu R."/>
            <person name="Comes H.P."/>
            <person name="Ma Y."/>
            <person name="Chen Y."/>
            <person name="Huang G."/>
            <person name="Zhou Y."/>
            <person name="Zheng Z."/>
            <person name="Qiu Y."/>
        </authorList>
    </citation>
    <scope>NUCLEOTIDE SEQUENCE [LARGE SCALE GENOMIC DNA]</scope>
    <source>
        <tissue evidence="1">Roots</tissue>
    </source>
</reference>
<comment type="caution">
    <text evidence="1">The sequence shown here is derived from an EMBL/GenBank/DDBJ whole genome shotgun (WGS) entry which is preliminary data.</text>
</comment>
<dbReference type="Gene3D" id="2.120.10.80">
    <property type="entry name" value="Kelch-type beta propeller"/>
    <property type="match status" value="1"/>
</dbReference>
<name>A0AAN7GDK1_9MYRT</name>
<dbReference type="EMBL" id="JAXIOK010000024">
    <property type="protein sequence ID" value="KAK4741271.1"/>
    <property type="molecule type" value="Genomic_DNA"/>
</dbReference>
<dbReference type="PANTHER" id="PTHR47590:SF1">
    <property type="entry name" value="F-BOX_KELCH-REPEAT PROTEIN SKIP25"/>
    <property type="match status" value="1"/>
</dbReference>
<sequence length="404" mass="44374">MAKATSATTADISTKRRKLVARGSDRQPPLIPGLPDHIAILCLSRVRHASLYSVCSSWRRLLYSPAFPSFLSLYAILSPQPFPDGTFPLPPESDHVSRLSKIELAAFDPLSSRWLQLPPPLPDQPLSFLLRHPSFISRRFPIQSVSVSGNLILLAATTDNLFPAIPCPLVFNPITGDWSVGPRLSAPRRWCAAGVSRGAVYVASGVGSRFITDVARSVEKWELICSNSHLSSNSDERWRWQKLREMRDMRFSREAIEAVGWRGKLCMVNVKGGTQREGVIYDVEKDTWAKMPDGMIGGWKGPAASMNESELYSVEESTGALRRYDPERDEWDDVIVSEDLKDAQQIAAGGERVCVVTGSGGSRIVVVDVMAAPPRTWAVETPGGSCAVAVHILPRVSRHEGACA</sequence>
<organism evidence="1 2">
    <name type="scientific">Trapa incisa</name>
    <dbReference type="NCBI Taxonomy" id="236973"/>
    <lineage>
        <taxon>Eukaryota</taxon>
        <taxon>Viridiplantae</taxon>
        <taxon>Streptophyta</taxon>
        <taxon>Embryophyta</taxon>
        <taxon>Tracheophyta</taxon>
        <taxon>Spermatophyta</taxon>
        <taxon>Magnoliopsida</taxon>
        <taxon>eudicotyledons</taxon>
        <taxon>Gunneridae</taxon>
        <taxon>Pentapetalae</taxon>
        <taxon>rosids</taxon>
        <taxon>malvids</taxon>
        <taxon>Myrtales</taxon>
        <taxon>Lythraceae</taxon>
        <taxon>Trapa</taxon>
    </lineage>
</organism>
<dbReference type="SUPFAM" id="SSF117281">
    <property type="entry name" value="Kelch motif"/>
    <property type="match status" value="1"/>
</dbReference>
<dbReference type="AlphaFoldDB" id="A0AAN7GDK1"/>
<evidence type="ECO:0008006" key="3">
    <source>
        <dbReference type="Google" id="ProtNLM"/>
    </source>
</evidence>